<dbReference type="Pfam" id="PF09413">
    <property type="entry name" value="DUF2007"/>
    <property type="match status" value="1"/>
</dbReference>
<reference evidence="2 3" key="1">
    <citation type="submission" date="2020-03" db="EMBL/GenBank/DDBJ databases">
        <authorList>
            <person name="Wang L."/>
            <person name="He N."/>
            <person name="Li Y."/>
            <person name="Fang Y."/>
            <person name="Zhang F."/>
        </authorList>
    </citation>
    <scope>NUCLEOTIDE SEQUENCE [LARGE SCALE GENOMIC DNA]</scope>
    <source>
        <strain evidence="3">hsmgli-8</strain>
    </source>
</reference>
<sequence length="86" mass="8997">MRRVYEPESLLEAELLISMLGSEGIAAHLSGRHLLGGVGELPALGLLALLIEDAQAERARALIDAYNAASVLPADAPDSYPGSLLC</sequence>
<dbReference type="Proteomes" id="UP000746535">
    <property type="component" value="Unassembled WGS sequence"/>
</dbReference>
<feature type="domain" description="DUF2007" evidence="1">
    <location>
        <begin position="1"/>
        <end position="65"/>
    </location>
</feature>
<protein>
    <submittedName>
        <fullName evidence="2">DUF2007 domain-containing protein</fullName>
    </submittedName>
</protein>
<dbReference type="RefSeq" id="WP_168082705.1">
    <property type="nucleotide sequence ID" value="NZ_JAAVJI010000002.1"/>
</dbReference>
<evidence type="ECO:0000313" key="2">
    <source>
        <dbReference type="EMBL" id="NJP00446.1"/>
    </source>
</evidence>
<organism evidence="2 3">
    <name type="scientific">Pseudomonas quercus</name>
    <dbReference type="NCBI Taxonomy" id="2722792"/>
    <lineage>
        <taxon>Bacteria</taxon>
        <taxon>Pseudomonadati</taxon>
        <taxon>Pseudomonadota</taxon>
        <taxon>Gammaproteobacteria</taxon>
        <taxon>Pseudomonadales</taxon>
        <taxon>Pseudomonadaceae</taxon>
        <taxon>Pseudomonas</taxon>
    </lineage>
</organism>
<evidence type="ECO:0000259" key="1">
    <source>
        <dbReference type="Pfam" id="PF09413"/>
    </source>
</evidence>
<name>A0ABX0YE06_9PSED</name>
<evidence type="ECO:0000313" key="3">
    <source>
        <dbReference type="Proteomes" id="UP000746535"/>
    </source>
</evidence>
<accession>A0ABX0YE06</accession>
<dbReference type="InterPro" id="IPR018551">
    <property type="entry name" value="DUF2007"/>
</dbReference>
<keyword evidence="3" id="KW-1185">Reference proteome</keyword>
<gene>
    <name evidence="2" type="ORF">HBH25_06165</name>
</gene>
<dbReference type="EMBL" id="JAAVJI010000002">
    <property type="protein sequence ID" value="NJP00446.1"/>
    <property type="molecule type" value="Genomic_DNA"/>
</dbReference>
<proteinExistence type="predicted"/>
<comment type="caution">
    <text evidence="2">The sequence shown here is derived from an EMBL/GenBank/DDBJ whole genome shotgun (WGS) entry which is preliminary data.</text>
</comment>